<organism evidence="7 8">
    <name type="scientific">Streptomyces galilaeus</name>
    <dbReference type="NCBI Taxonomy" id="33899"/>
    <lineage>
        <taxon>Bacteria</taxon>
        <taxon>Bacillati</taxon>
        <taxon>Actinomycetota</taxon>
        <taxon>Actinomycetes</taxon>
        <taxon>Kitasatosporales</taxon>
        <taxon>Streptomycetaceae</taxon>
        <taxon>Streptomyces</taxon>
    </lineage>
</organism>
<keyword evidence="1 3" id="KW-0378">Hydrolase</keyword>
<reference evidence="7 8" key="1">
    <citation type="submission" date="2024-12" db="EMBL/GenBank/DDBJ databases">
        <title>Forecasting of Potato common scab and diversities of Pathogenic streptomyces spp. in china.</title>
        <authorList>
            <person name="Handique U."/>
            <person name="Wu J."/>
        </authorList>
    </citation>
    <scope>NUCLEOTIDE SEQUENCE [LARGE SCALE GENOMIC DNA]</scope>
    <source>
        <strain evidence="7 8">ZRIMU1585</strain>
    </source>
</reference>
<keyword evidence="8" id="KW-1185">Reference proteome</keyword>
<dbReference type="Gene3D" id="3.20.20.80">
    <property type="entry name" value="Glycosidases"/>
    <property type="match status" value="1"/>
</dbReference>
<gene>
    <name evidence="7" type="ORF">ACKI1S_11780</name>
</gene>
<protein>
    <submittedName>
        <fullName evidence="7">Glycoside hydrolase family 26 protein</fullName>
    </submittedName>
</protein>
<dbReference type="EMBL" id="JBJVNE010000005">
    <property type="protein sequence ID" value="MFM9646818.1"/>
    <property type="molecule type" value="Genomic_DNA"/>
</dbReference>
<evidence type="ECO:0000313" key="8">
    <source>
        <dbReference type="Proteomes" id="UP001631993"/>
    </source>
</evidence>
<accession>A0ABW9IE86</accession>
<dbReference type="SUPFAM" id="SSF51445">
    <property type="entry name" value="(Trans)glycosidases"/>
    <property type="match status" value="1"/>
</dbReference>
<feature type="region of interest" description="Disordered" evidence="4">
    <location>
        <begin position="35"/>
        <end position="97"/>
    </location>
</feature>
<name>A0ABW9IE86_STRGJ</name>
<dbReference type="Pfam" id="PF02156">
    <property type="entry name" value="Glyco_hydro_26"/>
    <property type="match status" value="1"/>
</dbReference>
<comment type="caution">
    <text evidence="7">The sequence shown here is derived from an EMBL/GenBank/DDBJ whole genome shotgun (WGS) entry which is preliminary data.</text>
</comment>
<dbReference type="InterPro" id="IPR017853">
    <property type="entry name" value="GH"/>
</dbReference>
<comment type="similarity">
    <text evidence="3">Belongs to the glycosyl hydrolase 26 family.</text>
</comment>
<keyword evidence="2 3" id="KW-0326">Glycosidase</keyword>
<feature type="compositionally biased region" description="Low complexity" evidence="4">
    <location>
        <begin position="75"/>
        <end position="95"/>
    </location>
</feature>
<feature type="active site" description="Nucleophile" evidence="3">
    <location>
        <position position="326"/>
    </location>
</feature>
<evidence type="ECO:0000256" key="5">
    <source>
        <dbReference type="SAM" id="SignalP"/>
    </source>
</evidence>
<dbReference type="RefSeq" id="WP_369278309.1">
    <property type="nucleotide sequence ID" value="NZ_JBJVMW010000036.1"/>
</dbReference>
<evidence type="ECO:0000256" key="2">
    <source>
        <dbReference type="ARBA" id="ARBA00023295"/>
    </source>
</evidence>
<feature type="domain" description="GH26" evidence="6">
    <location>
        <begin position="57"/>
        <end position="394"/>
    </location>
</feature>
<proteinExistence type="inferred from homology"/>
<dbReference type="GO" id="GO:0016787">
    <property type="term" value="F:hydrolase activity"/>
    <property type="evidence" value="ECO:0007669"/>
    <property type="project" value="UniProtKB-KW"/>
</dbReference>
<evidence type="ECO:0000256" key="1">
    <source>
        <dbReference type="ARBA" id="ARBA00022801"/>
    </source>
</evidence>
<feature type="signal peptide" evidence="5">
    <location>
        <begin position="1"/>
        <end position="33"/>
    </location>
</feature>
<feature type="region of interest" description="Disordered" evidence="4">
    <location>
        <begin position="382"/>
        <end position="427"/>
    </location>
</feature>
<feature type="compositionally biased region" description="Pro residues" evidence="4">
    <location>
        <begin position="58"/>
        <end position="74"/>
    </location>
</feature>
<evidence type="ECO:0000313" key="7">
    <source>
        <dbReference type="EMBL" id="MFM9646818.1"/>
    </source>
</evidence>
<dbReference type="PROSITE" id="PS51318">
    <property type="entry name" value="TAT"/>
    <property type="match status" value="1"/>
</dbReference>
<dbReference type="InterPro" id="IPR022790">
    <property type="entry name" value="GH26_dom"/>
</dbReference>
<feature type="chain" id="PRO_5047071508" evidence="5">
    <location>
        <begin position="34"/>
        <end position="458"/>
    </location>
</feature>
<evidence type="ECO:0000256" key="4">
    <source>
        <dbReference type="SAM" id="MobiDB-lite"/>
    </source>
</evidence>
<evidence type="ECO:0000259" key="6">
    <source>
        <dbReference type="PROSITE" id="PS51764"/>
    </source>
</evidence>
<dbReference type="Proteomes" id="UP001631993">
    <property type="component" value="Unassembled WGS sequence"/>
</dbReference>
<sequence>MAPQQRRARSRRLAVVAAAVAASAALASGPGFAAGAGVARVADPPAPLPAEAQSATPAPDPTPTSTPPPTPTPDPASAQPQSPAQSQSPTPAATAKSGPAFGAYLDYGPLGVARMAQLSDWLDGAELRVGHTYLPGDLWSNIEGRPGFLDVWADWRAEKDDRMLVLNVPMLERNEEGVSDAEVRLLLRQGAAGQFDHHFRALAERLVKAGAPDTVIVLGWEMNGITYTHRCGPDPEAWKTYWKRIVTAMRAVPGQKFKFDFTPSRGRDAVPWTQCYPGDDTVDIVGMDSYDQPSGISFDEQVTEPYGLQEHVDFAKSHGKPISYPEWGLFRNGDNAEYMRRMLAWMDEHKPLYNTVTDYCPHGVWQCSKNPKASEIYRAVLSGRTDEPATPTKPTTPTTPTTPVPATPEPSTEPTTEPTPVPTPLPAVNCSPLDLGDWVEYWIGGKLCVRLDWWSRNG</sequence>
<dbReference type="InterPro" id="IPR006311">
    <property type="entry name" value="TAT_signal"/>
</dbReference>
<evidence type="ECO:0000256" key="3">
    <source>
        <dbReference type="PROSITE-ProRule" id="PRU01100"/>
    </source>
</evidence>
<feature type="compositionally biased region" description="Low complexity" evidence="4">
    <location>
        <begin position="388"/>
        <end position="399"/>
    </location>
</feature>
<dbReference type="PROSITE" id="PS51764">
    <property type="entry name" value="GH26"/>
    <property type="match status" value="1"/>
</dbReference>
<keyword evidence="5" id="KW-0732">Signal</keyword>
<feature type="active site" description="Proton donor" evidence="3">
    <location>
        <position position="221"/>
    </location>
</feature>